<dbReference type="Proteomes" id="UP000681075">
    <property type="component" value="Unassembled WGS sequence"/>
</dbReference>
<evidence type="ECO:0000313" key="2">
    <source>
        <dbReference type="EMBL" id="GIL41423.1"/>
    </source>
</evidence>
<sequence length="659" mass="67685">MEINDWDDQGSTPYTPPAPPPPVYEPPPPPPVVEAPPVIVDIPSQPPEQPPYVPPPEPYQPPVYTPPEPPPQPDPVYYDPTPVYTPPPPAYTPPPTYNPPSNDTTTVITPPPPPPAINGTAYIDALYRGFFGREADAGGEAVQVAAYNAFAQQYGVDKANAEFASRFLNADEAKANAAKVVTTVTQTIAAAKEVLQQSSAAEAAQNLNVQLAQAAKQVADEARAQAGLAAYGVAVPQNNAVGVNAKVQTGADLFVSAVSAQAGGAAAPPAQSGAGAYIAQLYTNILGRQADAAGLAFQTNAFEEFANQHGVDAAKAEFTSRFQQSTENKPVAQSAPAQKALVNSAATGNQTGPTYQDFVDFGVWKTAQLGNRDAFDSFSNGHSPTGGGGMDSVITGSSGGGFDSEWGAGSTFSPGAGQGADANYATEKSDASGGDGGTDYGYDSGGTSTTGGRTITTRYVPTAVDTVTPIEDTTSSLGILQSLISLIPAVDLSQGTSDKPVEIFVYADRNPNPKPSTVTLGVVANGNAFAFLQGSVEAGNSFGPDGIFRYSNVAGGGGSPPQNPTNPSAKFSANVGIDITFYKNVNSTPADLSGPYQQNGLTIAWPGFPISFTYTSIVAPNGVTGNSYQLLFGANTPGINSGGGTTTIGGKVDPYTIDP</sequence>
<feature type="region of interest" description="Disordered" evidence="1">
    <location>
        <begin position="1"/>
        <end position="83"/>
    </location>
</feature>
<keyword evidence="3" id="KW-1185">Reference proteome</keyword>
<accession>A0A8S8XDA7</accession>
<comment type="caution">
    <text evidence="2">The sequence shown here is derived from an EMBL/GenBank/DDBJ whole genome shotgun (WGS) entry which is preliminary data.</text>
</comment>
<evidence type="ECO:0000256" key="1">
    <source>
        <dbReference type="SAM" id="MobiDB-lite"/>
    </source>
</evidence>
<organism evidence="2 3">
    <name type="scientific">Roseiterribacter gracilis</name>
    <dbReference type="NCBI Taxonomy" id="2812848"/>
    <lineage>
        <taxon>Bacteria</taxon>
        <taxon>Pseudomonadati</taxon>
        <taxon>Pseudomonadota</taxon>
        <taxon>Alphaproteobacteria</taxon>
        <taxon>Rhodospirillales</taxon>
        <taxon>Roseiterribacteraceae</taxon>
        <taxon>Roseiterribacter</taxon>
    </lineage>
</organism>
<dbReference type="RefSeq" id="WP_420244903.1">
    <property type="nucleotide sequence ID" value="NZ_BOPV01000001.1"/>
</dbReference>
<feature type="compositionally biased region" description="Pro residues" evidence="1">
    <location>
        <begin position="14"/>
        <end position="34"/>
    </location>
</feature>
<feature type="region of interest" description="Disordered" evidence="1">
    <location>
        <begin position="375"/>
        <end position="453"/>
    </location>
</feature>
<feature type="compositionally biased region" description="Low complexity" evidence="1">
    <location>
        <begin position="440"/>
        <end position="453"/>
    </location>
</feature>
<gene>
    <name evidence="2" type="ORF">TMPK1_36600</name>
</gene>
<dbReference type="PRINTS" id="PR01217">
    <property type="entry name" value="PRICHEXTENSN"/>
</dbReference>
<dbReference type="EMBL" id="BOPV01000001">
    <property type="protein sequence ID" value="GIL41423.1"/>
    <property type="molecule type" value="Genomic_DNA"/>
</dbReference>
<protein>
    <submittedName>
        <fullName evidence="2">Uncharacterized protein</fullName>
    </submittedName>
</protein>
<reference evidence="2" key="1">
    <citation type="submission" date="2021-02" db="EMBL/GenBank/DDBJ databases">
        <title>Genome sequence of Rhodospirillales sp. strain TMPK1 isolated from soil.</title>
        <authorList>
            <person name="Nakai R."/>
            <person name="Kusada H."/>
            <person name="Tamaki H."/>
        </authorList>
    </citation>
    <scope>NUCLEOTIDE SEQUENCE</scope>
    <source>
        <strain evidence="2">TMPK1</strain>
    </source>
</reference>
<evidence type="ECO:0000313" key="3">
    <source>
        <dbReference type="Proteomes" id="UP000681075"/>
    </source>
</evidence>
<feature type="compositionally biased region" description="Pro residues" evidence="1">
    <location>
        <begin position="44"/>
        <end position="74"/>
    </location>
</feature>
<name>A0A8S8XDA7_9PROT</name>
<proteinExistence type="predicted"/>
<dbReference type="AlphaFoldDB" id="A0A8S8XDA7"/>